<keyword evidence="1" id="KW-0812">Transmembrane</keyword>
<feature type="transmembrane region" description="Helical" evidence="1">
    <location>
        <begin position="242"/>
        <end position="263"/>
    </location>
</feature>
<evidence type="ECO:0000313" key="2">
    <source>
        <dbReference type="EMBL" id="CAB4999501.1"/>
    </source>
</evidence>
<keyword evidence="1" id="KW-0472">Membrane</keyword>
<keyword evidence="1" id="KW-1133">Transmembrane helix</keyword>
<sequence>MLDESRIGRTFEKSTLSLSRTQFVIVCSAFVANLVFIPSVSHFVRSGTWGGGVAGMSWQLPDPQESILGVSVSSYTLITCHAAAALLLAAALFSQFVLARRGVRSPRLVAVHRAMGPVILCTLLPAFLIFALALSLWVIDTPFNRVMFTLLPVMIVFAIVRALIGLRRGDRDLHADSMFLAFILLEAAPIYRIVMFVFARLGGQVLAPNGEPVDAGALLRTVIVLAVLALGFWSCHRLRRNLLPMAIIAGVLVGALAFLPWSLDGAPA</sequence>
<dbReference type="AlphaFoldDB" id="A0A6J7P2R5"/>
<protein>
    <submittedName>
        <fullName evidence="2">Unannotated protein</fullName>
    </submittedName>
</protein>
<dbReference type="EMBL" id="CAFBOM010000277">
    <property type="protein sequence ID" value="CAB4999501.1"/>
    <property type="molecule type" value="Genomic_DNA"/>
</dbReference>
<feature type="transmembrane region" description="Helical" evidence="1">
    <location>
        <begin position="75"/>
        <end position="98"/>
    </location>
</feature>
<organism evidence="2">
    <name type="scientific">freshwater metagenome</name>
    <dbReference type="NCBI Taxonomy" id="449393"/>
    <lineage>
        <taxon>unclassified sequences</taxon>
        <taxon>metagenomes</taxon>
        <taxon>ecological metagenomes</taxon>
    </lineage>
</organism>
<feature type="transmembrane region" description="Helical" evidence="1">
    <location>
        <begin position="218"/>
        <end position="235"/>
    </location>
</feature>
<feature type="transmembrane region" description="Helical" evidence="1">
    <location>
        <begin position="118"/>
        <end position="139"/>
    </location>
</feature>
<accession>A0A6J7P2R5</accession>
<gene>
    <name evidence="2" type="ORF">UFOPK3957_01487</name>
</gene>
<name>A0A6J7P2R5_9ZZZZ</name>
<evidence type="ECO:0000256" key="1">
    <source>
        <dbReference type="SAM" id="Phobius"/>
    </source>
</evidence>
<proteinExistence type="predicted"/>
<feature type="transmembrane region" description="Helical" evidence="1">
    <location>
        <begin position="145"/>
        <end position="166"/>
    </location>
</feature>
<feature type="transmembrane region" description="Helical" evidence="1">
    <location>
        <begin position="178"/>
        <end position="198"/>
    </location>
</feature>
<feature type="transmembrane region" description="Helical" evidence="1">
    <location>
        <begin position="21"/>
        <end position="40"/>
    </location>
</feature>
<reference evidence="2" key="1">
    <citation type="submission" date="2020-05" db="EMBL/GenBank/DDBJ databases">
        <authorList>
            <person name="Chiriac C."/>
            <person name="Salcher M."/>
            <person name="Ghai R."/>
            <person name="Kavagutti S V."/>
        </authorList>
    </citation>
    <scope>NUCLEOTIDE SEQUENCE</scope>
</reference>